<dbReference type="Gene3D" id="3.30.70.260">
    <property type="match status" value="1"/>
</dbReference>
<dbReference type="PANTHER" id="PTHR32071:SF3">
    <property type="entry name" value="HTH-TYPE TRANSCRIPTIONAL REGULATORY PROTEIN TYRR"/>
    <property type="match status" value="1"/>
</dbReference>
<keyword evidence="2" id="KW-0963">Cytoplasm</keyword>
<dbReference type="InterPro" id="IPR027417">
    <property type="entry name" value="P-loop_NTPase"/>
</dbReference>
<dbReference type="PROSITE" id="PS50112">
    <property type="entry name" value="PAS"/>
    <property type="match status" value="1"/>
</dbReference>
<dbReference type="InterPro" id="IPR000014">
    <property type="entry name" value="PAS"/>
</dbReference>
<keyword evidence="8" id="KW-0238">DNA-binding</keyword>
<dbReference type="PANTHER" id="PTHR32071">
    <property type="entry name" value="TRANSCRIPTIONAL REGULATORY PROTEIN"/>
    <property type="match status" value="1"/>
</dbReference>
<proteinExistence type="predicted"/>
<comment type="subcellular location">
    <subcellularLocation>
        <location evidence="1">Cytoplasm</location>
    </subcellularLocation>
</comment>
<dbReference type="PROSITE" id="PS50045">
    <property type="entry name" value="SIGMA54_INTERACT_4"/>
    <property type="match status" value="1"/>
</dbReference>
<keyword evidence="15" id="KW-1185">Reference proteome</keyword>
<evidence type="ECO:0000259" key="12">
    <source>
        <dbReference type="PROSITE" id="PS50112"/>
    </source>
</evidence>
<dbReference type="GO" id="GO:0005524">
    <property type="term" value="F:ATP binding"/>
    <property type="evidence" value="ECO:0007669"/>
    <property type="project" value="UniProtKB-KW"/>
</dbReference>
<dbReference type="Proteomes" id="UP000321917">
    <property type="component" value="Unassembled WGS sequence"/>
</dbReference>
<gene>
    <name evidence="13" type="ORF">ESZ26_17075</name>
    <name evidence="14" type="ORF">ESZ27_15870</name>
</gene>
<evidence type="ECO:0000259" key="11">
    <source>
        <dbReference type="PROSITE" id="PS50045"/>
    </source>
</evidence>
<dbReference type="GO" id="GO:0005737">
    <property type="term" value="C:cytoplasm"/>
    <property type="evidence" value="ECO:0007669"/>
    <property type="project" value="UniProtKB-SubCell"/>
</dbReference>
<keyword evidence="4" id="KW-0547">Nucleotide-binding</keyword>
<dbReference type="CDD" id="cd00009">
    <property type="entry name" value="AAA"/>
    <property type="match status" value="1"/>
</dbReference>
<evidence type="ECO:0000256" key="9">
    <source>
        <dbReference type="ARBA" id="ARBA00023163"/>
    </source>
</evidence>
<dbReference type="InterPro" id="IPR009057">
    <property type="entry name" value="Homeodomain-like_sf"/>
</dbReference>
<dbReference type="Pfam" id="PF00989">
    <property type="entry name" value="PAS"/>
    <property type="match status" value="1"/>
</dbReference>
<dbReference type="EMBL" id="VOLR01000032">
    <property type="protein sequence ID" value="TWX54879.1"/>
    <property type="molecule type" value="Genomic_DNA"/>
</dbReference>
<dbReference type="SUPFAM" id="SSF55785">
    <property type="entry name" value="PYP-like sensor domain (PAS domain)"/>
    <property type="match status" value="1"/>
</dbReference>
<dbReference type="EMBL" id="VOLQ01000039">
    <property type="protein sequence ID" value="TWX63737.1"/>
    <property type="molecule type" value="Genomic_DNA"/>
</dbReference>
<dbReference type="Pfam" id="PF00158">
    <property type="entry name" value="Sigma54_activat"/>
    <property type="match status" value="1"/>
</dbReference>
<dbReference type="Pfam" id="PF25601">
    <property type="entry name" value="AAA_lid_14"/>
    <property type="match status" value="1"/>
</dbReference>
<dbReference type="SMART" id="SM00382">
    <property type="entry name" value="AAA"/>
    <property type="match status" value="1"/>
</dbReference>
<dbReference type="FunFam" id="3.40.50.300:FF:000006">
    <property type="entry name" value="DNA-binding transcriptional regulator NtrC"/>
    <property type="match status" value="1"/>
</dbReference>
<evidence type="ECO:0000256" key="3">
    <source>
        <dbReference type="ARBA" id="ARBA00022491"/>
    </source>
</evidence>
<accession>A0A5C6Q579</accession>
<keyword evidence="7" id="KW-0805">Transcription regulation</keyword>
<evidence type="ECO:0000256" key="1">
    <source>
        <dbReference type="ARBA" id="ARBA00004496"/>
    </source>
</evidence>
<dbReference type="PROSITE" id="PS00676">
    <property type="entry name" value="SIGMA54_INTERACT_2"/>
    <property type="match status" value="1"/>
</dbReference>
<dbReference type="InterPro" id="IPR025944">
    <property type="entry name" value="Sigma_54_int_dom_CS"/>
</dbReference>
<dbReference type="InterPro" id="IPR002078">
    <property type="entry name" value="Sigma_54_int"/>
</dbReference>
<feature type="domain" description="Sigma-54 factor interaction" evidence="11">
    <location>
        <begin position="195"/>
        <end position="425"/>
    </location>
</feature>
<evidence type="ECO:0000256" key="5">
    <source>
        <dbReference type="ARBA" id="ARBA00022797"/>
    </source>
</evidence>
<dbReference type="RefSeq" id="WP_146800716.1">
    <property type="nucleotide sequence ID" value="NZ_VOLP01000031.1"/>
</dbReference>
<organism evidence="14 16">
    <name type="scientific">Colwellia hornerae</name>
    <dbReference type="NCBI Taxonomy" id="89402"/>
    <lineage>
        <taxon>Bacteria</taxon>
        <taxon>Pseudomonadati</taxon>
        <taxon>Pseudomonadota</taxon>
        <taxon>Gammaproteobacteria</taxon>
        <taxon>Alteromonadales</taxon>
        <taxon>Colwelliaceae</taxon>
        <taxon>Colwellia</taxon>
    </lineage>
</organism>
<dbReference type="SUPFAM" id="SSF46689">
    <property type="entry name" value="Homeodomain-like"/>
    <property type="match status" value="1"/>
</dbReference>
<dbReference type="PROSITE" id="PS00688">
    <property type="entry name" value="SIGMA54_INTERACT_3"/>
    <property type="match status" value="1"/>
</dbReference>
<dbReference type="Proteomes" id="UP000321525">
    <property type="component" value="Unassembled WGS sequence"/>
</dbReference>
<dbReference type="InterPro" id="IPR003593">
    <property type="entry name" value="AAA+_ATPase"/>
</dbReference>
<dbReference type="InterPro" id="IPR058031">
    <property type="entry name" value="AAA_lid_NorR"/>
</dbReference>
<dbReference type="NCBIfam" id="TIGR04381">
    <property type="entry name" value="HTH_TypR"/>
    <property type="match status" value="1"/>
</dbReference>
<dbReference type="SMART" id="SM00091">
    <property type="entry name" value="PAS"/>
    <property type="match status" value="1"/>
</dbReference>
<protein>
    <recommendedName>
        <fullName evidence="10">HTH-type transcriptional regulatory protein TyrR</fullName>
    </recommendedName>
</protein>
<evidence type="ECO:0000313" key="15">
    <source>
        <dbReference type="Proteomes" id="UP000321525"/>
    </source>
</evidence>
<evidence type="ECO:0000256" key="6">
    <source>
        <dbReference type="ARBA" id="ARBA00022840"/>
    </source>
</evidence>
<dbReference type="Pfam" id="PF18024">
    <property type="entry name" value="HTH_50"/>
    <property type="match status" value="1"/>
</dbReference>
<dbReference type="InterPro" id="IPR030828">
    <property type="entry name" value="HTH_TyrR"/>
</dbReference>
<keyword evidence="3" id="KW-0678">Repressor</keyword>
<dbReference type="GO" id="GO:0003677">
    <property type="term" value="F:DNA binding"/>
    <property type="evidence" value="ECO:0007669"/>
    <property type="project" value="UniProtKB-KW"/>
</dbReference>
<evidence type="ECO:0000256" key="2">
    <source>
        <dbReference type="ARBA" id="ARBA00022490"/>
    </source>
</evidence>
<dbReference type="Gene3D" id="1.10.8.60">
    <property type="match status" value="1"/>
</dbReference>
<dbReference type="InterPro" id="IPR025943">
    <property type="entry name" value="Sigma_54_int_dom_ATP-bd_2"/>
</dbReference>
<dbReference type="PROSITE" id="PS00675">
    <property type="entry name" value="SIGMA54_INTERACT_1"/>
    <property type="match status" value="1"/>
</dbReference>
<dbReference type="InterPro" id="IPR035965">
    <property type="entry name" value="PAS-like_dom_sf"/>
</dbReference>
<keyword evidence="9" id="KW-0804">Transcription</keyword>
<evidence type="ECO:0000313" key="13">
    <source>
        <dbReference type="EMBL" id="TWX54879.1"/>
    </source>
</evidence>
<name>A0A5C6Q579_9GAMM</name>
<evidence type="ECO:0000313" key="14">
    <source>
        <dbReference type="EMBL" id="TWX63737.1"/>
    </source>
</evidence>
<sequence>MRIEIKVKDRIGISQEILAIFAENRWNIRSLEVVSHFIYVHFMSSKLALIDVQNSLSHRDDIVHCLSVDLLPTQRREAHLKTLLDTIPDPILDIDQNGIIVIINTAAQSLLKELAFTIEGQHIDQYIDQSFQAMLNSSVSNFSLSFLEHSYLADITPIFSEHSSSGVILTLRSMNRVGQHIALIQSREQAEFDNIIGENSAIRLLKSQTLRFSELELPVLISGETGTGKELLARALHNASRRADAPFLALNCAALPENLLESELFGYAPGAFTGAQKGGKPGLFELAETGTIFLDEIAEMSVYLQAKLLRFLQDYKYRRLGGTKELTANVRIISASHQHLPQQIERQLFREDLFYRLNVLNLSIPPLRERPDDIILLAAHFIKMAALQVARKVPTLTEQALAALKTCQWPGNIRQLQNILFRAVALNDSGVIEKSDIDGALSQFSAVDLPISHNTADSVESDNNIVEQLQWSDWHSAQEQFEEDLLKALYPLYPTTRKLAERLKVSHNKIAMKLRKYHIS</sequence>
<dbReference type="AlphaFoldDB" id="A0A5C6Q579"/>
<evidence type="ECO:0000256" key="4">
    <source>
        <dbReference type="ARBA" id="ARBA00022741"/>
    </source>
</evidence>
<dbReference type="Gene3D" id="3.40.50.300">
    <property type="entry name" value="P-loop containing nucleotide triphosphate hydrolases"/>
    <property type="match status" value="1"/>
</dbReference>
<dbReference type="SUPFAM" id="SSF52540">
    <property type="entry name" value="P-loop containing nucleoside triphosphate hydrolases"/>
    <property type="match status" value="1"/>
</dbReference>
<evidence type="ECO:0000256" key="10">
    <source>
        <dbReference type="ARBA" id="ARBA00029500"/>
    </source>
</evidence>
<dbReference type="OrthoDB" id="9804019at2"/>
<dbReference type="Gene3D" id="3.30.450.20">
    <property type="entry name" value="PAS domain"/>
    <property type="match status" value="1"/>
</dbReference>
<keyword evidence="6" id="KW-0067">ATP-binding</keyword>
<comment type="caution">
    <text evidence="14">The sequence shown here is derived from an EMBL/GenBank/DDBJ whole genome shotgun (WGS) entry which is preliminary data.</text>
</comment>
<reference evidence="14 16" key="1">
    <citation type="submission" date="2019-07" db="EMBL/GenBank/DDBJ databases">
        <title>Genomes of sea-ice associated Colwellia species.</title>
        <authorList>
            <person name="Bowman J.P."/>
        </authorList>
    </citation>
    <scope>NUCLEOTIDE SEQUENCE [LARGE SCALE GENOMIC DNA]</scope>
    <source>
        <strain evidence="13 15">ACAM 607</strain>
        <strain evidence="14 16">IC036</strain>
    </source>
</reference>
<feature type="domain" description="PAS" evidence="12">
    <location>
        <begin position="76"/>
        <end position="111"/>
    </location>
</feature>
<keyword evidence="5" id="KW-0058">Aromatic hydrocarbons catabolism</keyword>
<evidence type="ECO:0000256" key="7">
    <source>
        <dbReference type="ARBA" id="ARBA00023015"/>
    </source>
</evidence>
<dbReference type="InterPro" id="IPR025662">
    <property type="entry name" value="Sigma_54_int_dom_ATP-bd_1"/>
</dbReference>
<dbReference type="Gene3D" id="1.10.10.60">
    <property type="entry name" value="Homeodomain-like"/>
    <property type="match status" value="1"/>
</dbReference>
<evidence type="ECO:0000256" key="8">
    <source>
        <dbReference type="ARBA" id="ARBA00023125"/>
    </source>
</evidence>
<dbReference type="GO" id="GO:0006355">
    <property type="term" value="P:regulation of DNA-templated transcription"/>
    <property type="evidence" value="ECO:0007669"/>
    <property type="project" value="InterPro"/>
</dbReference>
<evidence type="ECO:0000313" key="16">
    <source>
        <dbReference type="Proteomes" id="UP000321917"/>
    </source>
</evidence>
<dbReference type="InterPro" id="IPR013767">
    <property type="entry name" value="PAS_fold"/>
</dbReference>